<sequence length="549" mass="62164">MQGPGGHDLDTSAKIREKIDAELAVLHARVRVLHAKRNTLSLLYSLPSDILICVFIEYQKTITISSSLADHKKYRAWIKILQITQHLREIGLQSPELWSDIVVTDRHWVSKFVKRSGSHDLNVKLWVDKPHFVKPLKQVIGELERISALNVFLDGKYWKDILPALKGPAPRLKLLRLHVHIKSGNEHPSIPVDLFSETHPKLKDLSVMSCNLDLMAPLFTMTDLTNLCITSPKNLFPISEVLRVLQNQPALRSLTLRHTLAAGEAGGGSPVHLPSLTSLQIEHEVDLETNNSFLASLILPETVDIDLSSSAVPFQPQGFVVSAIDSAKRATQNASLEFRDIQIDWGTNSLLVVCMKQPRSLSGKLSLPFVRMKFTFDRELAPEDQDKWLTGLPNWLLLPLEVLQFQGYGPTSPEIWGYLSRLIPGLQHLLLGIDQDMRPLVEYFRLQYPVESSALPIVADDEKLEADKEVGMVYPALRRLTLFNPSYECLVALCHPLAIRRKRGVGLDELSLVEWTPRRTEGRDKIDLMFRDKVNVIRWMEMDDLPMVV</sequence>
<accession>A0ACD3AJ13</accession>
<evidence type="ECO:0000313" key="2">
    <source>
        <dbReference type="Proteomes" id="UP000308600"/>
    </source>
</evidence>
<name>A0ACD3AJ13_9AGAR</name>
<proteinExistence type="predicted"/>
<keyword evidence="2" id="KW-1185">Reference proteome</keyword>
<reference evidence="1 2" key="1">
    <citation type="journal article" date="2019" name="Nat. Ecol. Evol.">
        <title>Megaphylogeny resolves global patterns of mushroom evolution.</title>
        <authorList>
            <person name="Varga T."/>
            <person name="Krizsan K."/>
            <person name="Foldi C."/>
            <person name="Dima B."/>
            <person name="Sanchez-Garcia M."/>
            <person name="Sanchez-Ramirez S."/>
            <person name="Szollosi G.J."/>
            <person name="Szarkandi J.G."/>
            <person name="Papp V."/>
            <person name="Albert L."/>
            <person name="Andreopoulos W."/>
            <person name="Angelini C."/>
            <person name="Antonin V."/>
            <person name="Barry K.W."/>
            <person name="Bougher N.L."/>
            <person name="Buchanan P."/>
            <person name="Buyck B."/>
            <person name="Bense V."/>
            <person name="Catcheside P."/>
            <person name="Chovatia M."/>
            <person name="Cooper J."/>
            <person name="Damon W."/>
            <person name="Desjardin D."/>
            <person name="Finy P."/>
            <person name="Geml J."/>
            <person name="Haridas S."/>
            <person name="Hughes K."/>
            <person name="Justo A."/>
            <person name="Karasinski D."/>
            <person name="Kautmanova I."/>
            <person name="Kiss B."/>
            <person name="Kocsube S."/>
            <person name="Kotiranta H."/>
            <person name="LaButti K.M."/>
            <person name="Lechner B.E."/>
            <person name="Liimatainen K."/>
            <person name="Lipzen A."/>
            <person name="Lukacs Z."/>
            <person name="Mihaltcheva S."/>
            <person name="Morgado L.N."/>
            <person name="Niskanen T."/>
            <person name="Noordeloos M.E."/>
            <person name="Ohm R.A."/>
            <person name="Ortiz-Santana B."/>
            <person name="Ovrebo C."/>
            <person name="Racz N."/>
            <person name="Riley R."/>
            <person name="Savchenko A."/>
            <person name="Shiryaev A."/>
            <person name="Soop K."/>
            <person name="Spirin V."/>
            <person name="Szebenyi C."/>
            <person name="Tomsovsky M."/>
            <person name="Tulloss R.E."/>
            <person name="Uehling J."/>
            <person name="Grigoriev I.V."/>
            <person name="Vagvolgyi C."/>
            <person name="Papp T."/>
            <person name="Martin F.M."/>
            <person name="Miettinen O."/>
            <person name="Hibbett D.S."/>
            <person name="Nagy L.G."/>
        </authorList>
    </citation>
    <scope>NUCLEOTIDE SEQUENCE [LARGE SCALE GENOMIC DNA]</scope>
    <source>
        <strain evidence="1 2">NL-1719</strain>
    </source>
</reference>
<gene>
    <name evidence="1" type="ORF">BDN72DRAFT_845232</name>
</gene>
<dbReference type="EMBL" id="ML208428">
    <property type="protein sequence ID" value="TFK65706.1"/>
    <property type="molecule type" value="Genomic_DNA"/>
</dbReference>
<dbReference type="Proteomes" id="UP000308600">
    <property type="component" value="Unassembled WGS sequence"/>
</dbReference>
<organism evidence="1 2">
    <name type="scientific">Pluteus cervinus</name>
    <dbReference type="NCBI Taxonomy" id="181527"/>
    <lineage>
        <taxon>Eukaryota</taxon>
        <taxon>Fungi</taxon>
        <taxon>Dikarya</taxon>
        <taxon>Basidiomycota</taxon>
        <taxon>Agaricomycotina</taxon>
        <taxon>Agaricomycetes</taxon>
        <taxon>Agaricomycetidae</taxon>
        <taxon>Agaricales</taxon>
        <taxon>Pluteineae</taxon>
        <taxon>Pluteaceae</taxon>
        <taxon>Pluteus</taxon>
    </lineage>
</organism>
<evidence type="ECO:0000313" key="1">
    <source>
        <dbReference type="EMBL" id="TFK65706.1"/>
    </source>
</evidence>
<protein>
    <submittedName>
        <fullName evidence="1">Uncharacterized protein</fullName>
    </submittedName>
</protein>